<sequence length="81" mass="8970">MINNYCDHVNHDMDTDAIIDAEALFPAQEMLAGAAHAHHVEVKTGMLFLKKTLVPGAVLPEGTLLFGTRNSRLRETQDIRV</sequence>
<reference evidence="1 2" key="1">
    <citation type="journal article" date="2019" name="Sci. Rep.">
        <title>A high-quality genome of Eragrostis curvula grass provides insights into Poaceae evolution and supports new strategies to enhance forage quality.</title>
        <authorList>
            <person name="Carballo J."/>
            <person name="Santos B.A.C.M."/>
            <person name="Zappacosta D."/>
            <person name="Garbus I."/>
            <person name="Selva J.P."/>
            <person name="Gallo C.A."/>
            <person name="Diaz A."/>
            <person name="Albertini E."/>
            <person name="Caccamo M."/>
            <person name="Echenique V."/>
        </authorList>
    </citation>
    <scope>NUCLEOTIDE SEQUENCE [LARGE SCALE GENOMIC DNA]</scope>
    <source>
        <strain evidence="2">cv. Victoria</strain>
        <tissue evidence="1">Leaf</tissue>
    </source>
</reference>
<organism evidence="1 2">
    <name type="scientific">Eragrostis curvula</name>
    <name type="common">weeping love grass</name>
    <dbReference type="NCBI Taxonomy" id="38414"/>
    <lineage>
        <taxon>Eukaryota</taxon>
        <taxon>Viridiplantae</taxon>
        <taxon>Streptophyta</taxon>
        <taxon>Embryophyta</taxon>
        <taxon>Tracheophyta</taxon>
        <taxon>Spermatophyta</taxon>
        <taxon>Magnoliopsida</taxon>
        <taxon>Liliopsida</taxon>
        <taxon>Poales</taxon>
        <taxon>Poaceae</taxon>
        <taxon>PACMAD clade</taxon>
        <taxon>Chloridoideae</taxon>
        <taxon>Eragrostideae</taxon>
        <taxon>Eragrostidinae</taxon>
        <taxon>Eragrostis</taxon>
    </lineage>
</organism>
<comment type="caution">
    <text evidence="1">The sequence shown here is derived from an EMBL/GenBank/DDBJ whole genome shotgun (WGS) entry which is preliminary data.</text>
</comment>
<dbReference type="Gramene" id="TVU51324">
    <property type="protein sequence ID" value="TVU51324"/>
    <property type="gene ID" value="EJB05_02742"/>
</dbReference>
<dbReference type="EMBL" id="RWGY01000002">
    <property type="protein sequence ID" value="TVU51324.1"/>
    <property type="molecule type" value="Genomic_DNA"/>
</dbReference>
<protein>
    <submittedName>
        <fullName evidence="1">Uncharacterized protein</fullName>
    </submittedName>
</protein>
<keyword evidence="2" id="KW-1185">Reference proteome</keyword>
<dbReference type="Proteomes" id="UP000324897">
    <property type="component" value="Chromosome 6"/>
</dbReference>
<evidence type="ECO:0000313" key="2">
    <source>
        <dbReference type="Proteomes" id="UP000324897"/>
    </source>
</evidence>
<accession>A0A5J9WWB1</accession>
<evidence type="ECO:0000313" key="1">
    <source>
        <dbReference type="EMBL" id="TVU51324.1"/>
    </source>
</evidence>
<name>A0A5J9WWB1_9POAL</name>
<dbReference type="AlphaFoldDB" id="A0A5J9WWB1"/>
<gene>
    <name evidence="1" type="ORF">EJB05_02742</name>
</gene>
<proteinExistence type="predicted"/>